<dbReference type="EMBL" id="JAAMPC010000002">
    <property type="protein sequence ID" value="KAG2323693.1"/>
    <property type="molecule type" value="Genomic_DNA"/>
</dbReference>
<comment type="caution">
    <text evidence="1">The sequence shown here is derived from an EMBL/GenBank/DDBJ whole genome shotgun (WGS) entry which is preliminary data.</text>
</comment>
<proteinExistence type="predicted"/>
<sequence>MVAMVLKAWINPSSALPLQFCHLPRELDKKSPEEPLVLAMTMVKALSVRRGLVGPPTLFGSLLEDSLAKVRQSEVYGVRLQGQAALGAERVSGGVIITG</sequence>
<dbReference type="Proteomes" id="UP000886595">
    <property type="component" value="Unassembled WGS sequence"/>
</dbReference>
<protein>
    <submittedName>
        <fullName evidence="1">Uncharacterized protein</fullName>
    </submittedName>
</protein>
<reference evidence="1 2" key="1">
    <citation type="submission" date="2020-02" db="EMBL/GenBank/DDBJ databases">
        <authorList>
            <person name="Ma Q."/>
            <person name="Huang Y."/>
            <person name="Song X."/>
            <person name="Pei D."/>
        </authorList>
    </citation>
    <scope>NUCLEOTIDE SEQUENCE [LARGE SCALE GENOMIC DNA]</scope>
    <source>
        <strain evidence="1">Sxm20200214</strain>
        <tissue evidence="1">Leaf</tissue>
    </source>
</reference>
<keyword evidence="2" id="KW-1185">Reference proteome</keyword>
<dbReference type="AlphaFoldDB" id="A0A8X8B6V6"/>
<name>A0A8X8B6V6_BRACI</name>
<accession>A0A8X8B6V6</accession>
<gene>
    <name evidence="1" type="ORF">Bca52824_006421</name>
</gene>
<evidence type="ECO:0000313" key="1">
    <source>
        <dbReference type="EMBL" id="KAG2323693.1"/>
    </source>
</evidence>
<evidence type="ECO:0000313" key="2">
    <source>
        <dbReference type="Proteomes" id="UP000886595"/>
    </source>
</evidence>
<organism evidence="1 2">
    <name type="scientific">Brassica carinata</name>
    <name type="common">Ethiopian mustard</name>
    <name type="synonym">Abyssinian cabbage</name>
    <dbReference type="NCBI Taxonomy" id="52824"/>
    <lineage>
        <taxon>Eukaryota</taxon>
        <taxon>Viridiplantae</taxon>
        <taxon>Streptophyta</taxon>
        <taxon>Embryophyta</taxon>
        <taxon>Tracheophyta</taxon>
        <taxon>Spermatophyta</taxon>
        <taxon>Magnoliopsida</taxon>
        <taxon>eudicotyledons</taxon>
        <taxon>Gunneridae</taxon>
        <taxon>Pentapetalae</taxon>
        <taxon>rosids</taxon>
        <taxon>malvids</taxon>
        <taxon>Brassicales</taxon>
        <taxon>Brassicaceae</taxon>
        <taxon>Brassiceae</taxon>
        <taxon>Brassica</taxon>
    </lineage>
</organism>